<protein>
    <submittedName>
        <fullName evidence="1">Uncharacterized protein</fullName>
    </submittedName>
</protein>
<dbReference type="Proteomes" id="UP000829542">
    <property type="component" value="Chromosome"/>
</dbReference>
<evidence type="ECO:0000313" key="1">
    <source>
        <dbReference type="EMBL" id="UNM96286.1"/>
    </source>
</evidence>
<reference evidence="1 2" key="1">
    <citation type="submission" date="2022-03" db="EMBL/GenBank/DDBJ databases">
        <title>Ignatzschineria rhizosphaerae HR5S32.</title>
        <authorList>
            <person name="Sun J.Q."/>
            <person name="Feng J.Y."/>
        </authorList>
    </citation>
    <scope>NUCLEOTIDE SEQUENCE [LARGE SCALE GENOMIC DNA]</scope>
    <source>
        <strain evidence="1 2">HR5S32</strain>
    </source>
</reference>
<name>A0ABY3X6C0_9GAMM</name>
<proteinExistence type="predicted"/>
<evidence type="ECO:0000313" key="2">
    <source>
        <dbReference type="Proteomes" id="UP000829542"/>
    </source>
</evidence>
<organism evidence="1 2">
    <name type="scientific">Ignatzschineria rhizosphaerae</name>
    <dbReference type="NCBI Taxonomy" id="2923279"/>
    <lineage>
        <taxon>Bacteria</taxon>
        <taxon>Pseudomonadati</taxon>
        <taxon>Pseudomonadota</taxon>
        <taxon>Gammaproteobacteria</taxon>
        <taxon>Cardiobacteriales</taxon>
        <taxon>Ignatzschineriaceae</taxon>
        <taxon>Ignatzschineria</taxon>
    </lineage>
</organism>
<dbReference type="RefSeq" id="WP_242149551.1">
    <property type="nucleotide sequence ID" value="NZ_CP093379.1"/>
</dbReference>
<sequence length="94" mass="10780">MVVEDEQLAIAKGSIWDARSLNGEYLRVALNQVELLTMSMHKGNTSFIEDGLEMLRNYLQDNLTHVEILAGDAKKDYLDFREAIKKRESDKKHA</sequence>
<keyword evidence="2" id="KW-1185">Reference proteome</keyword>
<accession>A0ABY3X6C0</accession>
<dbReference type="EMBL" id="CP093379">
    <property type="protein sequence ID" value="UNM96286.1"/>
    <property type="molecule type" value="Genomic_DNA"/>
</dbReference>
<gene>
    <name evidence="1" type="ORF">MMG00_14010</name>
</gene>